<dbReference type="SUPFAM" id="SSF55681">
    <property type="entry name" value="Class II aaRS and biotin synthetases"/>
    <property type="match status" value="1"/>
</dbReference>
<dbReference type="OrthoDB" id="10250105at2759"/>
<dbReference type="AlphaFoldDB" id="A0A077ZI08"/>
<dbReference type="InterPro" id="IPR045864">
    <property type="entry name" value="aa-tRNA-synth_II/BPL/LPL"/>
</dbReference>
<dbReference type="PANTHER" id="PTHR12835">
    <property type="entry name" value="BIOTIN PROTEIN LIGASE"/>
    <property type="match status" value="1"/>
</dbReference>
<evidence type="ECO:0000313" key="4">
    <source>
        <dbReference type="Proteomes" id="UP000030665"/>
    </source>
</evidence>
<organism evidence="3 4">
    <name type="scientific">Trichuris trichiura</name>
    <name type="common">Whipworm</name>
    <name type="synonym">Trichocephalus trichiurus</name>
    <dbReference type="NCBI Taxonomy" id="36087"/>
    <lineage>
        <taxon>Eukaryota</taxon>
        <taxon>Metazoa</taxon>
        <taxon>Ecdysozoa</taxon>
        <taxon>Nematoda</taxon>
        <taxon>Enoplea</taxon>
        <taxon>Dorylaimia</taxon>
        <taxon>Trichinellida</taxon>
        <taxon>Trichuridae</taxon>
        <taxon>Trichuris</taxon>
    </lineage>
</organism>
<dbReference type="Pfam" id="PF03099">
    <property type="entry name" value="BPL_LplA_LipB"/>
    <property type="match status" value="1"/>
</dbReference>
<evidence type="ECO:0000259" key="1">
    <source>
        <dbReference type="Pfam" id="PF02237"/>
    </source>
</evidence>
<dbReference type="Pfam" id="PF02237">
    <property type="entry name" value="BPL_C"/>
    <property type="match status" value="1"/>
</dbReference>
<reference evidence="3" key="1">
    <citation type="submission" date="2014-01" db="EMBL/GenBank/DDBJ databases">
        <authorList>
            <person name="Aslett M."/>
        </authorList>
    </citation>
    <scope>NUCLEOTIDE SEQUENCE</scope>
</reference>
<name>A0A077ZI08_TRITR</name>
<evidence type="ECO:0000259" key="2">
    <source>
        <dbReference type="Pfam" id="PF03099"/>
    </source>
</evidence>
<gene>
    <name evidence="3" type="ORF">TTRE_0000654201</name>
</gene>
<dbReference type="Gene3D" id="3.30.930.10">
    <property type="entry name" value="Bira Bifunctional Protein, Domain 2"/>
    <property type="match status" value="1"/>
</dbReference>
<dbReference type="STRING" id="36087.A0A077ZI08"/>
<protein>
    <submittedName>
        <fullName evidence="3">Hlcs protein</fullName>
    </submittedName>
</protein>
<evidence type="ECO:0000313" key="3">
    <source>
        <dbReference type="EMBL" id="CDW58235.1"/>
    </source>
</evidence>
<keyword evidence="4" id="KW-1185">Reference proteome</keyword>
<dbReference type="PANTHER" id="PTHR12835:SF5">
    <property type="entry name" value="BIOTIN--PROTEIN LIGASE"/>
    <property type="match status" value="1"/>
</dbReference>
<feature type="domain" description="BPL/LPL catalytic" evidence="2">
    <location>
        <begin position="378"/>
        <end position="421"/>
    </location>
</feature>
<sequence>MATTAACLASHMKPPNVILIDAIKATGNLEKLHLSLNTCLDPDQYTIHQLSIEDIFTKPWKTNAIGVLLTNSESLNRNHWQEMYKFYRDGGIVVFFYSGLLQSLGSLDACVFFPEDSEARRMLFTSMDLASEQEYFKGLNQNGEMFTLSWDAATPSPTTVFYAAVKHCGGIVAFSNFYECTSGEGSAQYLRSLLSKVGFSVRSATYQPPAYTPGRLFIEQELANDLEKRFIDIGTIRGNKMTIQFVRNLGNGAKPTSGSYLPVLVGGSKESTKELNDHLKSIELQKTHHTKDAFDSDLYFRYLKTSTMGKVVLYVPVMNSTMDVFDGLRLSILLLTGNLYASINGIAYLFFSLLGASKGFSSSLFQKITALMVIFCFKGTPLRLKWPNDVYTSDKVKIGGVLVQSTVSSISCNFVVGCGLNLANEKPTISLNSIIPKGAPPLQAAQVIALALSSMEKFVRMVEKNSTDELRALYRKYWLHSGQRVKMADTGESVEVIDLDKHGYLLVRSEETGKMFSLQPDGNSFDMMHNMIRSKT</sequence>
<feature type="domain" description="Biotin protein ligase C-terminal" evidence="1">
    <location>
        <begin position="480"/>
        <end position="527"/>
    </location>
</feature>
<dbReference type="GO" id="GO:0004077">
    <property type="term" value="F:biotin--[biotin carboxyl-carrier protein] ligase activity"/>
    <property type="evidence" value="ECO:0007669"/>
    <property type="project" value="TreeGrafter"/>
</dbReference>
<proteinExistence type="predicted"/>
<dbReference type="Proteomes" id="UP000030665">
    <property type="component" value="Unassembled WGS sequence"/>
</dbReference>
<dbReference type="GO" id="GO:0005737">
    <property type="term" value="C:cytoplasm"/>
    <property type="evidence" value="ECO:0007669"/>
    <property type="project" value="TreeGrafter"/>
</dbReference>
<dbReference type="InterPro" id="IPR003142">
    <property type="entry name" value="BPL_C"/>
</dbReference>
<accession>A0A077ZI08</accession>
<dbReference type="InterPro" id="IPR004143">
    <property type="entry name" value="BPL_LPL_catalytic"/>
</dbReference>
<reference evidence="3" key="2">
    <citation type="submission" date="2014-03" db="EMBL/GenBank/DDBJ databases">
        <title>The whipworm genome and dual-species transcriptomics of an intimate host-pathogen interaction.</title>
        <authorList>
            <person name="Foth B.J."/>
            <person name="Tsai I.J."/>
            <person name="Reid A.J."/>
            <person name="Bancroft A.J."/>
            <person name="Nichol S."/>
            <person name="Tracey A."/>
            <person name="Holroyd N."/>
            <person name="Cotton J.A."/>
            <person name="Stanley E.J."/>
            <person name="Zarowiecki M."/>
            <person name="Liu J.Z."/>
            <person name="Huckvale T."/>
            <person name="Cooper P.J."/>
            <person name="Grencis R.K."/>
            <person name="Berriman M."/>
        </authorList>
    </citation>
    <scope>NUCLEOTIDE SEQUENCE [LARGE SCALE GENOMIC DNA]</scope>
</reference>
<dbReference type="EMBL" id="HG806291">
    <property type="protein sequence ID" value="CDW58235.1"/>
    <property type="molecule type" value="Genomic_DNA"/>
</dbReference>